<name>A0A1B1A7W2_9RHOB</name>
<organism evidence="1 2">
    <name type="scientific">Tritonibacter mobilis F1926</name>
    <dbReference type="NCBI Taxonomy" id="1265309"/>
    <lineage>
        <taxon>Bacteria</taxon>
        <taxon>Pseudomonadati</taxon>
        <taxon>Pseudomonadota</taxon>
        <taxon>Alphaproteobacteria</taxon>
        <taxon>Rhodobacterales</taxon>
        <taxon>Paracoccaceae</taxon>
        <taxon>Tritonibacter</taxon>
    </lineage>
</organism>
<dbReference type="EMBL" id="CP015231">
    <property type="protein sequence ID" value="ANP42665.1"/>
    <property type="molecule type" value="Genomic_DNA"/>
</dbReference>
<dbReference type="Gene3D" id="3.40.50.300">
    <property type="entry name" value="P-loop containing nucleotide triphosphate hydrolases"/>
    <property type="match status" value="1"/>
</dbReference>
<keyword evidence="1" id="KW-0614">Plasmid</keyword>
<proteinExistence type="predicted"/>
<protein>
    <recommendedName>
        <fullName evidence="3">Gamma-glutamyl kinase</fullName>
    </recommendedName>
</protein>
<geneLocation type="plasmid" evidence="1 2">
    <name>unnamed1</name>
</geneLocation>
<evidence type="ECO:0000313" key="1">
    <source>
        <dbReference type="EMBL" id="ANP42665.1"/>
    </source>
</evidence>
<gene>
    <name evidence="1" type="ORF">K529_018045</name>
</gene>
<evidence type="ECO:0008006" key="3">
    <source>
        <dbReference type="Google" id="ProtNLM"/>
    </source>
</evidence>
<dbReference type="AlphaFoldDB" id="A0A1B1A7W2"/>
<reference evidence="1 2" key="1">
    <citation type="journal article" date="2016" name="ISME J.">
        <title>Global occurrence and heterogeneity of the Roseobacter-clade species Ruegeria mobilis.</title>
        <authorList>
            <person name="Sonnenschein E."/>
            <person name="Gram L."/>
        </authorList>
    </citation>
    <scope>NUCLEOTIDE SEQUENCE [LARGE SCALE GENOMIC DNA]</scope>
    <source>
        <strain evidence="1 2">F1926</strain>
        <plasmid evidence="1 2">unnamed1</plasmid>
    </source>
</reference>
<dbReference type="InterPro" id="IPR027417">
    <property type="entry name" value="P-loop_NTPase"/>
</dbReference>
<accession>A0A1B1A7W2</accession>
<dbReference type="KEGG" id="rmb:K529_018045"/>
<dbReference type="Proteomes" id="UP000013243">
    <property type="component" value="Plasmid unnamed1"/>
</dbReference>
<evidence type="ECO:0000313" key="2">
    <source>
        <dbReference type="Proteomes" id="UP000013243"/>
    </source>
</evidence>
<dbReference type="RefSeq" id="WP_005620495.1">
    <property type="nucleotide sequence ID" value="NZ_CP015231.1"/>
</dbReference>
<sequence length="210" mass="24344">MLIFTPQALAFVAVPKTGTTAIEKALRPHADILFRKSQKHTSAQRFHRRIRPFVRATFDTSLESFAVLREPEDQIRSWYKYRCRDEIRDKPEYAGQLSFNDYVEALLSDSPPPCAQIGSQYRMLSGRGGRIIVDHLFAYERWDQLEAFLTDRFGHRINFEPHNVSPYVKADLSPELRSRLRAARPAEFDLHARLMAAEGKLRPRQETKAV</sequence>
<dbReference type="OrthoDB" id="7687351at2"/>
<dbReference type="GeneID" id="28251777"/>
<dbReference type="SUPFAM" id="SSF52540">
    <property type="entry name" value="P-loop containing nucleoside triphosphate hydrolases"/>
    <property type="match status" value="1"/>
</dbReference>